<keyword evidence="5" id="KW-0408">Iron</keyword>
<evidence type="ECO:0000313" key="8">
    <source>
        <dbReference type="EMBL" id="SVA02526.1"/>
    </source>
</evidence>
<dbReference type="Gene3D" id="2.102.10.10">
    <property type="entry name" value="Rieske [2Fe-2S] iron-sulphur domain"/>
    <property type="match status" value="1"/>
</dbReference>
<dbReference type="InterPro" id="IPR015879">
    <property type="entry name" value="Ring_hydroxy_dOase_asu_C_dom"/>
</dbReference>
<keyword evidence="2" id="KW-0001">2Fe-2S</keyword>
<evidence type="ECO:0000256" key="6">
    <source>
        <dbReference type="ARBA" id="ARBA00023014"/>
    </source>
</evidence>
<dbReference type="EMBL" id="UINC01003014">
    <property type="protein sequence ID" value="SVA02526.1"/>
    <property type="molecule type" value="Genomic_DNA"/>
</dbReference>
<dbReference type="PANTHER" id="PTHR43756">
    <property type="entry name" value="CHOLINE MONOOXYGENASE, CHLOROPLASTIC"/>
    <property type="match status" value="1"/>
</dbReference>
<organism evidence="8">
    <name type="scientific">marine metagenome</name>
    <dbReference type="NCBI Taxonomy" id="408172"/>
    <lineage>
        <taxon>unclassified sequences</taxon>
        <taxon>metagenomes</taxon>
        <taxon>ecological metagenomes</taxon>
    </lineage>
</organism>
<reference evidence="8" key="1">
    <citation type="submission" date="2018-05" db="EMBL/GenBank/DDBJ databases">
        <authorList>
            <person name="Lanie J.A."/>
            <person name="Ng W.-L."/>
            <person name="Kazmierczak K.M."/>
            <person name="Andrzejewski T.M."/>
            <person name="Davidsen T.M."/>
            <person name="Wayne K.J."/>
            <person name="Tettelin H."/>
            <person name="Glass J.I."/>
            <person name="Rusch D."/>
            <person name="Podicherti R."/>
            <person name="Tsui H.-C.T."/>
            <person name="Winkler M.E."/>
        </authorList>
    </citation>
    <scope>NUCLEOTIDE SEQUENCE</scope>
</reference>
<dbReference type="Pfam" id="PF00848">
    <property type="entry name" value="Ring_hydroxyl_A"/>
    <property type="match status" value="1"/>
</dbReference>
<keyword evidence="3" id="KW-0479">Metal-binding</keyword>
<dbReference type="PANTHER" id="PTHR43756:SF5">
    <property type="entry name" value="CHOLINE MONOOXYGENASE, CHLOROPLASTIC"/>
    <property type="match status" value="1"/>
</dbReference>
<dbReference type="InterPro" id="IPR017941">
    <property type="entry name" value="Rieske_2Fe-2S"/>
</dbReference>
<evidence type="ECO:0000256" key="5">
    <source>
        <dbReference type="ARBA" id="ARBA00023004"/>
    </source>
</evidence>
<keyword evidence="6" id="KW-0411">Iron-sulfur</keyword>
<gene>
    <name evidence="8" type="ORF">METZ01_LOCUS55380</name>
</gene>
<evidence type="ECO:0000256" key="3">
    <source>
        <dbReference type="ARBA" id="ARBA00022723"/>
    </source>
</evidence>
<comment type="cofactor">
    <cofactor evidence="1">
        <name>Fe cation</name>
        <dbReference type="ChEBI" id="CHEBI:24875"/>
    </cofactor>
</comment>
<feature type="domain" description="Rieske" evidence="7">
    <location>
        <begin position="52"/>
        <end position="157"/>
    </location>
</feature>
<evidence type="ECO:0000256" key="1">
    <source>
        <dbReference type="ARBA" id="ARBA00001962"/>
    </source>
</evidence>
<dbReference type="PRINTS" id="PR00090">
    <property type="entry name" value="RNGDIOXGNASE"/>
</dbReference>
<accession>A0A381SEZ8</accession>
<dbReference type="Pfam" id="PF00355">
    <property type="entry name" value="Rieske"/>
    <property type="match status" value="1"/>
</dbReference>
<name>A0A381SEZ8_9ZZZZ</name>
<dbReference type="GO" id="GO:0005506">
    <property type="term" value="F:iron ion binding"/>
    <property type="evidence" value="ECO:0007669"/>
    <property type="project" value="InterPro"/>
</dbReference>
<dbReference type="CDD" id="cd08885">
    <property type="entry name" value="RHO_alpha_C_1"/>
    <property type="match status" value="1"/>
</dbReference>
<sequence>MRSSQTDEVLAGLRAVADGPLSAATNMPPAMYHDDEILTLERDRVFAHDWVSPGLAAEIPKPGDRLTWSIADRPVFCVRGTDGSIRTFSNVCRHRMMTLVDGDGTGLRITCPYHAWTYDLEGHLVGTNHMEATDGFDEADVCLPEVRTEVWQGWIYSTLNSDALPVAELLAPMEEFVARYGVPDYVPVHRQDETWGGNWKFLVENFMEGYHLPVAHRSTLGTWMPMDSVVFPDRRHEGFTYQMFEKDENAQYGRAHRDNDRLEEPWRSTTFMPTVFPSHMYILAPDHLWYLSLRPDGVNRVDLRFGIALAPEVHASLDDPEAWITEMIGFFTAVCEEDRRVVEGIHAGSRSPMASPGPLSWLEHEIHDLMGYLADRLA</sequence>
<dbReference type="GO" id="GO:0016491">
    <property type="term" value="F:oxidoreductase activity"/>
    <property type="evidence" value="ECO:0007669"/>
    <property type="project" value="UniProtKB-KW"/>
</dbReference>
<evidence type="ECO:0000259" key="7">
    <source>
        <dbReference type="PROSITE" id="PS51296"/>
    </source>
</evidence>
<dbReference type="SUPFAM" id="SSF55961">
    <property type="entry name" value="Bet v1-like"/>
    <property type="match status" value="1"/>
</dbReference>
<keyword evidence="4" id="KW-0560">Oxidoreductase</keyword>
<dbReference type="PROSITE" id="PS51296">
    <property type="entry name" value="RIESKE"/>
    <property type="match status" value="1"/>
</dbReference>
<dbReference type="AlphaFoldDB" id="A0A381SEZ8"/>
<dbReference type="SUPFAM" id="SSF50022">
    <property type="entry name" value="ISP domain"/>
    <property type="match status" value="1"/>
</dbReference>
<dbReference type="GO" id="GO:0051537">
    <property type="term" value="F:2 iron, 2 sulfur cluster binding"/>
    <property type="evidence" value="ECO:0007669"/>
    <property type="project" value="UniProtKB-KW"/>
</dbReference>
<dbReference type="InterPro" id="IPR036922">
    <property type="entry name" value="Rieske_2Fe-2S_sf"/>
</dbReference>
<protein>
    <recommendedName>
        <fullName evidence="7">Rieske domain-containing protein</fullName>
    </recommendedName>
</protein>
<dbReference type="CDD" id="cd03469">
    <property type="entry name" value="Rieske_RO_Alpha_N"/>
    <property type="match status" value="1"/>
</dbReference>
<dbReference type="Gene3D" id="3.90.380.10">
    <property type="entry name" value="Naphthalene 1,2-dioxygenase Alpha Subunit, Chain A, domain 1"/>
    <property type="match status" value="2"/>
</dbReference>
<evidence type="ECO:0000256" key="4">
    <source>
        <dbReference type="ARBA" id="ARBA00023002"/>
    </source>
</evidence>
<proteinExistence type="predicted"/>
<dbReference type="InterPro" id="IPR001663">
    <property type="entry name" value="Rng_hydr_dOase-A"/>
</dbReference>
<evidence type="ECO:0000256" key="2">
    <source>
        <dbReference type="ARBA" id="ARBA00022714"/>
    </source>
</evidence>